<reference evidence="3" key="1">
    <citation type="journal article" date="2019" name="Int. J. Syst. Evol. Microbiol.">
        <title>The Global Catalogue of Microorganisms (GCM) 10K type strain sequencing project: providing services to taxonomists for standard genome sequencing and annotation.</title>
        <authorList>
            <consortium name="The Broad Institute Genomics Platform"/>
            <consortium name="The Broad Institute Genome Sequencing Center for Infectious Disease"/>
            <person name="Wu L."/>
            <person name="Ma J."/>
        </authorList>
    </citation>
    <scope>NUCLEOTIDE SEQUENCE [LARGE SCALE GENOMIC DNA]</scope>
    <source>
        <strain evidence="3">JCM 17555</strain>
    </source>
</reference>
<dbReference type="EMBL" id="BAABBO010000002">
    <property type="protein sequence ID" value="GAA3953414.1"/>
    <property type="molecule type" value="Genomic_DNA"/>
</dbReference>
<protein>
    <submittedName>
        <fullName evidence="2">Alternative ribosome-rescue factor A</fullName>
    </submittedName>
</protein>
<proteinExistence type="predicted"/>
<feature type="compositionally biased region" description="Basic residues" evidence="1">
    <location>
        <begin position="34"/>
        <end position="46"/>
    </location>
</feature>
<dbReference type="Proteomes" id="UP001501337">
    <property type="component" value="Unassembled WGS sequence"/>
</dbReference>
<dbReference type="RefSeq" id="WP_344804027.1">
    <property type="nucleotide sequence ID" value="NZ_BAABBO010000002.1"/>
</dbReference>
<dbReference type="Pfam" id="PF03889">
    <property type="entry name" value="ArfA"/>
    <property type="match status" value="1"/>
</dbReference>
<gene>
    <name evidence="2" type="ORF">GCM10022278_10420</name>
</gene>
<name>A0ABP7NST0_9GAMM</name>
<feature type="region of interest" description="Disordered" evidence="1">
    <location>
        <begin position="34"/>
        <end position="57"/>
    </location>
</feature>
<dbReference type="InterPro" id="IPR005589">
    <property type="entry name" value="ArfA"/>
</dbReference>
<organism evidence="2 3">
    <name type="scientific">Allohahella marinimesophila</name>
    <dbReference type="NCBI Taxonomy" id="1054972"/>
    <lineage>
        <taxon>Bacteria</taxon>
        <taxon>Pseudomonadati</taxon>
        <taxon>Pseudomonadota</taxon>
        <taxon>Gammaproteobacteria</taxon>
        <taxon>Oceanospirillales</taxon>
        <taxon>Hahellaceae</taxon>
        <taxon>Allohahella</taxon>
    </lineage>
</organism>
<sequence>MAHDHKRGVIRHSAEAALVTSPLFRQRVVKAKVGKASYKRNNKHRNKGLESGQKQAA</sequence>
<keyword evidence="3" id="KW-1185">Reference proteome</keyword>
<evidence type="ECO:0000256" key="1">
    <source>
        <dbReference type="SAM" id="MobiDB-lite"/>
    </source>
</evidence>
<comment type="caution">
    <text evidence="2">The sequence shown here is derived from an EMBL/GenBank/DDBJ whole genome shotgun (WGS) entry which is preliminary data.</text>
</comment>
<evidence type="ECO:0000313" key="3">
    <source>
        <dbReference type="Proteomes" id="UP001501337"/>
    </source>
</evidence>
<evidence type="ECO:0000313" key="2">
    <source>
        <dbReference type="EMBL" id="GAA3953414.1"/>
    </source>
</evidence>
<accession>A0ABP7NST0</accession>